<proteinExistence type="predicted"/>
<dbReference type="RefSeq" id="WP_338236527.1">
    <property type="nucleotide sequence ID" value="NZ_BQKE01000001.1"/>
</dbReference>
<dbReference type="Gene3D" id="1.10.10.10">
    <property type="entry name" value="Winged helix-like DNA-binding domain superfamily/Winged helix DNA-binding domain"/>
    <property type="match status" value="1"/>
</dbReference>
<evidence type="ECO:0000313" key="3">
    <source>
        <dbReference type="Proteomes" id="UP001310022"/>
    </source>
</evidence>
<comment type="caution">
    <text evidence="2">The sequence shown here is derived from an EMBL/GenBank/DDBJ whole genome shotgun (WGS) entry which is preliminary data.</text>
</comment>
<reference evidence="2 3" key="1">
    <citation type="submission" date="2021-12" db="EMBL/GenBank/DDBJ databases">
        <title>Genome sequencing of bacteria with rrn-lacking chromosome and rrn-plasmid.</title>
        <authorList>
            <person name="Anda M."/>
            <person name="Iwasaki W."/>
        </authorList>
    </citation>
    <scope>NUCLEOTIDE SEQUENCE [LARGE SCALE GENOMIC DNA]</scope>
    <source>
        <strain evidence="2 3">NBRC 15940</strain>
    </source>
</reference>
<dbReference type="AlphaFoldDB" id="A0AAN5AJD2"/>
<feature type="domain" description="Transcription regulator PadR N-terminal" evidence="1">
    <location>
        <begin position="19"/>
        <end position="89"/>
    </location>
</feature>
<dbReference type="EMBL" id="BQKE01000001">
    <property type="protein sequence ID" value="GJM60864.1"/>
    <property type="molecule type" value="Genomic_DNA"/>
</dbReference>
<dbReference type="InterPro" id="IPR005149">
    <property type="entry name" value="Tscrpt_reg_PadR_N"/>
</dbReference>
<dbReference type="Pfam" id="PF03551">
    <property type="entry name" value="PadR"/>
    <property type="match status" value="1"/>
</dbReference>
<dbReference type="InterPro" id="IPR036388">
    <property type="entry name" value="WH-like_DNA-bd_sf"/>
</dbReference>
<protein>
    <recommendedName>
        <fullName evidence="1">Transcription regulator PadR N-terminal domain-containing protein</fullName>
    </recommendedName>
</protein>
<accession>A0AAN5AJD2</accession>
<evidence type="ECO:0000259" key="1">
    <source>
        <dbReference type="Pfam" id="PF03551"/>
    </source>
</evidence>
<dbReference type="Proteomes" id="UP001310022">
    <property type="component" value="Unassembled WGS sequence"/>
</dbReference>
<dbReference type="InterPro" id="IPR036390">
    <property type="entry name" value="WH_DNA-bd_sf"/>
</dbReference>
<gene>
    <name evidence="2" type="ORF">PEDI_14160</name>
</gene>
<dbReference type="PANTHER" id="PTHR33169:SF14">
    <property type="entry name" value="TRANSCRIPTIONAL REGULATOR RV3488"/>
    <property type="match status" value="1"/>
</dbReference>
<dbReference type="SUPFAM" id="SSF46785">
    <property type="entry name" value="Winged helix' DNA-binding domain"/>
    <property type="match status" value="1"/>
</dbReference>
<name>A0AAN5AJD2_9BACT</name>
<keyword evidence="3" id="KW-1185">Reference proteome</keyword>
<dbReference type="InterPro" id="IPR052509">
    <property type="entry name" value="Metal_resp_DNA-bind_regulator"/>
</dbReference>
<dbReference type="PANTHER" id="PTHR33169">
    <property type="entry name" value="PADR-FAMILY TRANSCRIPTIONAL REGULATOR"/>
    <property type="match status" value="1"/>
</dbReference>
<organism evidence="2 3">
    <name type="scientific">Persicobacter diffluens</name>
    <dbReference type="NCBI Taxonomy" id="981"/>
    <lineage>
        <taxon>Bacteria</taxon>
        <taxon>Pseudomonadati</taxon>
        <taxon>Bacteroidota</taxon>
        <taxon>Cytophagia</taxon>
        <taxon>Cytophagales</taxon>
        <taxon>Persicobacteraceae</taxon>
        <taxon>Persicobacter</taxon>
    </lineage>
</organism>
<sequence>MIRRNTHLILKRGFIEFYILQLLSKGQIDIHQLIEKLKEVSLLWVEGVIFPILFDLKRNEYLLKENSSSEDQPTMRLYRITPKGADKLAALKAEWGEIEDTTHEFMTDEAQ</sequence>
<evidence type="ECO:0000313" key="2">
    <source>
        <dbReference type="EMBL" id="GJM60864.1"/>
    </source>
</evidence>